<evidence type="ECO:0000313" key="2">
    <source>
        <dbReference type="Proteomes" id="UP000093355"/>
    </source>
</evidence>
<dbReference type="Pfam" id="PF10067">
    <property type="entry name" value="DUF2306"/>
    <property type="match status" value="1"/>
</dbReference>
<dbReference type="RefSeq" id="WP_067026282.1">
    <property type="nucleotide sequence ID" value="NZ_CP038256.1"/>
</dbReference>
<dbReference type="STRING" id="904291.A7J15_06840"/>
<dbReference type="OrthoDB" id="3749011at2"/>
<dbReference type="AlphaFoldDB" id="A0A1B9NBE8"/>
<protein>
    <submittedName>
        <fullName evidence="1">Uncharacterized protein</fullName>
    </submittedName>
</protein>
<comment type="caution">
    <text evidence="1">The sequence shown here is derived from an EMBL/GenBank/DDBJ whole genome shotgun (WGS) entry which is preliminary data.</text>
</comment>
<evidence type="ECO:0000313" key="1">
    <source>
        <dbReference type="EMBL" id="OCG73920.1"/>
    </source>
</evidence>
<gene>
    <name evidence="1" type="ORF">A7J15_06840</name>
</gene>
<name>A0A1B9NBE8_9MICO</name>
<reference evidence="1 2" key="1">
    <citation type="submission" date="2016-05" db="EMBL/GenBank/DDBJ databases">
        <authorList>
            <person name="Lavstsen T."/>
            <person name="Jespersen J.S."/>
        </authorList>
    </citation>
    <scope>NUCLEOTIDE SEQUENCE [LARGE SCALE GENOMIC DNA]</scope>
    <source>
        <strain evidence="1 2">YLB-01</strain>
    </source>
</reference>
<dbReference type="EMBL" id="LXMD01000023">
    <property type="protein sequence ID" value="OCG73920.1"/>
    <property type="molecule type" value="Genomic_DNA"/>
</dbReference>
<accession>A0A1B9NBE8</accession>
<sequence>MEPFGGETFEHVMIILHATAGTVAVLLPAVNLLRRRKDRAHRWIGRSWVVAMYLLCTSGMFIYSMTGGFTLFHALALFTFVTTTLGVLAIRRGRVRAHVGNMVGSWLGAIGAGTAAALVPGRQITAWMIGTPATFWTVVALIVLATTAWTAWVLLRIGPRVRPAARVTA</sequence>
<dbReference type="Proteomes" id="UP000093355">
    <property type="component" value="Unassembled WGS sequence"/>
</dbReference>
<dbReference type="InterPro" id="IPR018750">
    <property type="entry name" value="DUF2306_membrane"/>
</dbReference>
<proteinExistence type="predicted"/>
<keyword evidence="2" id="KW-1185">Reference proteome</keyword>
<organism evidence="1 2">
    <name type="scientific">Microbacterium sediminis</name>
    <dbReference type="NCBI Taxonomy" id="904291"/>
    <lineage>
        <taxon>Bacteria</taxon>
        <taxon>Bacillati</taxon>
        <taxon>Actinomycetota</taxon>
        <taxon>Actinomycetes</taxon>
        <taxon>Micrococcales</taxon>
        <taxon>Microbacteriaceae</taxon>
        <taxon>Microbacterium</taxon>
    </lineage>
</organism>